<dbReference type="UniPathway" id="UPA00031">
    <property type="reaction ID" value="UER00007"/>
</dbReference>
<evidence type="ECO:0000256" key="6">
    <source>
        <dbReference type="ARBA" id="ARBA00022840"/>
    </source>
</evidence>
<evidence type="ECO:0000256" key="4">
    <source>
        <dbReference type="ARBA" id="ARBA00022741"/>
    </source>
</evidence>
<evidence type="ECO:0000256" key="1">
    <source>
        <dbReference type="ARBA" id="ARBA00001460"/>
    </source>
</evidence>
<accession>A0A3M6QW57</accession>
<dbReference type="CDD" id="cd11534">
    <property type="entry name" value="NTP-PPase_HisIE_like"/>
    <property type="match status" value="1"/>
</dbReference>
<dbReference type="Pfam" id="PF01503">
    <property type="entry name" value="PRA-PH"/>
    <property type="match status" value="1"/>
</dbReference>
<comment type="subcellular location">
    <subcellularLocation>
        <location evidence="8">Cytoplasm</location>
    </subcellularLocation>
</comment>
<comment type="catalytic activity">
    <reaction evidence="1 8">
        <text>1-(5-phospho-beta-D-ribosyl)-ATP + H2O = 1-(5-phospho-beta-D-ribosyl)-5'-AMP + diphosphate + H(+)</text>
        <dbReference type="Rhea" id="RHEA:22828"/>
        <dbReference type="ChEBI" id="CHEBI:15377"/>
        <dbReference type="ChEBI" id="CHEBI:15378"/>
        <dbReference type="ChEBI" id="CHEBI:33019"/>
        <dbReference type="ChEBI" id="CHEBI:59457"/>
        <dbReference type="ChEBI" id="CHEBI:73183"/>
        <dbReference type="EC" id="3.6.1.31"/>
    </reaction>
</comment>
<keyword evidence="6 8" id="KW-0067">ATP-binding</keyword>
<dbReference type="PANTHER" id="PTHR42945">
    <property type="entry name" value="HISTIDINE BIOSYNTHESIS BIFUNCTIONAL PROTEIN"/>
    <property type="match status" value="1"/>
</dbReference>
<dbReference type="InterPro" id="IPR008179">
    <property type="entry name" value="HisE"/>
</dbReference>
<dbReference type="SUPFAM" id="SSF101386">
    <property type="entry name" value="all-alpha NTP pyrophosphatases"/>
    <property type="match status" value="1"/>
</dbReference>
<dbReference type="Gene3D" id="1.10.287.1080">
    <property type="entry name" value="MazG-like"/>
    <property type="match status" value="1"/>
</dbReference>
<dbReference type="InterPro" id="IPR021130">
    <property type="entry name" value="PRib-ATP_PPHydrolase-like"/>
</dbReference>
<proteinExistence type="inferred from homology"/>
<dbReference type="GO" id="GO:0005524">
    <property type="term" value="F:ATP binding"/>
    <property type="evidence" value="ECO:0007669"/>
    <property type="project" value="UniProtKB-KW"/>
</dbReference>
<dbReference type="GO" id="GO:0005737">
    <property type="term" value="C:cytoplasm"/>
    <property type="evidence" value="ECO:0007669"/>
    <property type="project" value="UniProtKB-SubCell"/>
</dbReference>
<comment type="similarity">
    <text evidence="8">Belongs to the PRA-PH family.</text>
</comment>
<evidence type="ECO:0000256" key="8">
    <source>
        <dbReference type="HAMAP-Rule" id="MF_01020"/>
    </source>
</evidence>
<reference evidence="9 10" key="1">
    <citation type="submission" date="2018-10" db="EMBL/GenBank/DDBJ databases">
        <title>Comamonadaceae CDC group NO-1 genome sequencing and assembly.</title>
        <authorList>
            <person name="Bernier A.-M."/>
            <person name="Bernard K."/>
        </authorList>
    </citation>
    <scope>NUCLEOTIDE SEQUENCE [LARGE SCALE GENOMIC DNA]</scope>
    <source>
        <strain evidence="9 10">NML180581</strain>
    </source>
</reference>
<sequence length="139" mass="14645">MSDTPSADALFAHLAEVLESRKPHRGGDPAHSYVARLLADGKAPDAFLKKIGEEAAELVMAAKDAQHALATAEANGTGPHCAEAAQSRAALVYEVADVWFHTLVALSHFNLSGADVIHELARREGLSGLAEKAARTNNP</sequence>
<evidence type="ECO:0000313" key="9">
    <source>
        <dbReference type="EMBL" id="RMX07227.1"/>
    </source>
</evidence>
<dbReference type="GO" id="GO:0000105">
    <property type="term" value="P:L-histidine biosynthetic process"/>
    <property type="evidence" value="ECO:0007669"/>
    <property type="project" value="UniProtKB-UniRule"/>
</dbReference>
<comment type="pathway">
    <text evidence="2 8">Amino-acid biosynthesis; L-histidine biosynthesis; L-histidine from 5-phospho-alpha-D-ribose 1-diphosphate: step 2/9.</text>
</comment>
<organism evidence="9 10">
    <name type="scientific">Allofranklinella schreckenbergeri</name>
    <dbReference type="NCBI Taxonomy" id="1076744"/>
    <lineage>
        <taxon>Bacteria</taxon>
        <taxon>Pseudomonadati</taxon>
        <taxon>Pseudomonadota</taxon>
        <taxon>Betaproteobacteria</taxon>
        <taxon>Burkholderiales</taxon>
        <taxon>Comamonadaceae</taxon>
        <taxon>Allofranklinella</taxon>
    </lineage>
</organism>
<evidence type="ECO:0000313" key="10">
    <source>
        <dbReference type="Proteomes" id="UP000281171"/>
    </source>
</evidence>
<name>A0A3M6QW57_9BURK</name>
<dbReference type="EC" id="3.6.1.31" evidence="8"/>
<evidence type="ECO:0000256" key="7">
    <source>
        <dbReference type="ARBA" id="ARBA00023102"/>
    </source>
</evidence>
<dbReference type="HAMAP" id="MF_01020">
    <property type="entry name" value="HisE"/>
    <property type="match status" value="1"/>
</dbReference>
<gene>
    <name evidence="8" type="primary">hisE</name>
    <name evidence="9" type="ORF">EBQ24_09555</name>
</gene>
<keyword evidence="5 8" id="KW-0378">Hydrolase</keyword>
<dbReference type="RefSeq" id="WP_122248677.1">
    <property type="nucleotide sequence ID" value="NZ_RDQK01000023.1"/>
</dbReference>
<dbReference type="Proteomes" id="UP000281171">
    <property type="component" value="Unassembled WGS sequence"/>
</dbReference>
<dbReference type="NCBIfam" id="TIGR03188">
    <property type="entry name" value="histidine_hisI"/>
    <property type="match status" value="1"/>
</dbReference>
<dbReference type="EMBL" id="RDQK01000023">
    <property type="protein sequence ID" value="RMX07227.1"/>
    <property type="molecule type" value="Genomic_DNA"/>
</dbReference>
<evidence type="ECO:0000256" key="3">
    <source>
        <dbReference type="ARBA" id="ARBA00022605"/>
    </source>
</evidence>
<comment type="caution">
    <text evidence="9">The sequence shown here is derived from an EMBL/GenBank/DDBJ whole genome shotgun (WGS) entry which is preliminary data.</text>
</comment>
<keyword evidence="3 8" id="KW-0028">Amino-acid biosynthesis</keyword>
<dbReference type="GO" id="GO:0004636">
    <property type="term" value="F:phosphoribosyl-ATP diphosphatase activity"/>
    <property type="evidence" value="ECO:0007669"/>
    <property type="project" value="UniProtKB-UniRule"/>
</dbReference>
<keyword evidence="7 8" id="KW-0368">Histidine biosynthesis</keyword>
<evidence type="ECO:0000256" key="5">
    <source>
        <dbReference type="ARBA" id="ARBA00022801"/>
    </source>
</evidence>
<dbReference type="AlphaFoldDB" id="A0A3M6QW57"/>
<dbReference type="PANTHER" id="PTHR42945:SF1">
    <property type="entry name" value="HISTIDINE BIOSYNTHESIS BIFUNCTIONAL PROTEIN HIS7"/>
    <property type="match status" value="1"/>
</dbReference>
<protein>
    <recommendedName>
        <fullName evidence="8">Phosphoribosyl-ATP pyrophosphatase</fullName>
        <shortName evidence="8">PRA-PH</shortName>
        <ecNumber evidence="8">3.6.1.31</ecNumber>
    </recommendedName>
</protein>
<keyword evidence="4 8" id="KW-0547">Nucleotide-binding</keyword>
<keyword evidence="8" id="KW-0963">Cytoplasm</keyword>
<dbReference type="NCBIfam" id="NF001611">
    <property type="entry name" value="PRK00400.1-3"/>
    <property type="match status" value="1"/>
</dbReference>
<evidence type="ECO:0000256" key="2">
    <source>
        <dbReference type="ARBA" id="ARBA00005204"/>
    </source>
</evidence>